<dbReference type="InterPro" id="IPR043504">
    <property type="entry name" value="Peptidase_S1_PA_chymotrypsin"/>
</dbReference>
<keyword evidence="2" id="KW-1185">Reference proteome</keyword>
<dbReference type="EMBL" id="LVXG01000013">
    <property type="protein sequence ID" value="OQP49765.1"/>
    <property type="molecule type" value="Genomic_DNA"/>
</dbReference>
<sequence length="1061" mass="113998">MNTALTALAQPKYKVKLVTQIYCPKNDHYREVCSGNFINEAAQFFDGSRVNVAQGRLNNPDNGFGHDLNAMGQNGCTGAVKRYFEDSITYETSRWLTSIWFRSKTDESPSFGSGCTSLCDNQYNWPVNTGPGVVHQFHSDPFPCYYGNTELWIYPERIDITDPSGEKYLPSTARIDITATPGYPMQVYNWQYNIGGTGWVDFPAATNTAGKTSIQVSGYDLMGTNFDTIRHSSVFIRVKEDFYESETLTLKPTIPAPRITALTPIANKCFGESNGTITVQFDRALVPGESLSIILKDTINRPPNITAPDVTLDADNKYTFPDTLAPGGFKVDLLGSIITGPDTIASYTREDGHHGVTGFVSPAAVGFNNGARDVYCYGGADGIINLTATGGDSSYRAGYKKVQDANWQWVPFASVMQHTITGLDSGVYQLRVVDGNNCFTKDAGGNEKIATQPVDQPAQPLLVDHREFKNPLAYGYTDGQALAIIIGGTPFNGNSYNVTWNNVSTGAVLSMVTNSVNPFTTTLQQIGDGAYIVTATDGHYALTSGANTAGCIVRDTFQLHQPPPLVVTVSENKYVSCNGVNDGELYANAQGGIEIPGQRYVYQLSQNINGFWAVVHQGDSIVTNVGAGTYKMAVTDSNNITRESVPFTLTQPNVLAVNLSSTPVDCHGGTNGTASAIISGGTTPYSLDWSTGSTALTITGLQQGGYLAYVKDAHGCEVQQQVKVLTPNPILINNAVVTPPVCTGFCNGAINYNTSGGVPPYSYRWSNGSTTPAISGLCIGTYKVTIADTRGCTTQDSFIVKDPLPLTIDLGPDITLCAGQTWLASAEIADPHAVYSWNGPNGYSAATAAASLVAEGKYEVQVTDSKGCKGGDAITITRSNATVAAEFFSSTQGFKGSKITFVNMSKPWPETVAWLLPAGNAVTVVRKNDSLAELQFNDTGTYRIGMRSGVGSCSKEYYNSITILEGQSFNDPGTTTDPFVLDFKVAPNPSNGQFTVTVGLQDVADINLRLVNLLTGAILDERRQRGSKNYSVPYNINLGSGVYALVLETANDSRIFRVLIL</sequence>
<dbReference type="Gene3D" id="2.40.10.10">
    <property type="entry name" value="Trypsin-like serine proteases"/>
    <property type="match status" value="1"/>
</dbReference>
<dbReference type="Gene3D" id="2.60.40.10">
    <property type="entry name" value="Immunoglobulins"/>
    <property type="match status" value="1"/>
</dbReference>
<dbReference type="InterPro" id="IPR013783">
    <property type="entry name" value="Ig-like_fold"/>
</dbReference>
<dbReference type="InterPro" id="IPR025667">
    <property type="entry name" value="SprB_repeat"/>
</dbReference>
<evidence type="ECO:0000313" key="1">
    <source>
        <dbReference type="EMBL" id="OQP49765.1"/>
    </source>
</evidence>
<organism evidence="1 2">
    <name type="scientific">Niastella yeongjuensis</name>
    <dbReference type="NCBI Taxonomy" id="354355"/>
    <lineage>
        <taxon>Bacteria</taxon>
        <taxon>Pseudomonadati</taxon>
        <taxon>Bacteroidota</taxon>
        <taxon>Chitinophagia</taxon>
        <taxon>Chitinophagales</taxon>
        <taxon>Chitinophagaceae</taxon>
        <taxon>Niastella</taxon>
    </lineage>
</organism>
<comment type="caution">
    <text evidence="1">The sequence shown here is derived from an EMBL/GenBank/DDBJ whole genome shotgun (WGS) entry which is preliminary data.</text>
</comment>
<evidence type="ECO:0008006" key="3">
    <source>
        <dbReference type="Google" id="ProtNLM"/>
    </source>
</evidence>
<evidence type="ECO:0000313" key="2">
    <source>
        <dbReference type="Proteomes" id="UP000192610"/>
    </source>
</evidence>
<reference evidence="2" key="1">
    <citation type="submission" date="2016-04" db="EMBL/GenBank/DDBJ databases">
        <authorList>
            <person name="Chen L."/>
            <person name="Zhuang W."/>
            <person name="Wang G."/>
        </authorList>
    </citation>
    <scope>NUCLEOTIDE SEQUENCE [LARGE SCALE GENOMIC DNA]</scope>
    <source>
        <strain evidence="2">17621</strain>
    </source>
</reference>
<proteinExistence type="predicted"/>
<protein>
    <recommendedName>
        <fullName evidence="3">Secretion system C-terminal sorting domain-containing protein</fullName>
    </recommendedName>
</protein>
<accession>A0A1V9EV81</accession>
<name>A0A1V9EV81_9BACT</name>
<dbReference type="STRING" id="354355.SAMN05660816_05805"/>
<dbReference type="Gene3D" id="2.60.40.740">
    <property type="match status" value="1"/>
</dbReference>
<dbReference type="Proteomes" id="UP000192610">
    <property type="component" value="Unassembled WGS sequence"/>
</dbReference>
<dbReference type="Pfam" id="PF13573">
    <property type="entry name" value="SprB"/>
    <property type="match status" value="2"/>
</dbReference>
<gene>
    <name evidence="1" type="ORF">A4H97_28150</name>
</gene>
<dbReference type="AlphaFoldDB" id="A0A1V9EV81"/>